<feature type="domain" description="DUF2383" evidence="1">
    <location>
        <begin position="6"/>
        <end position="116"/>
    </location>
</feature>
<evidence type="ECO:0000313" key="2">
    <source>
        <dbReference type="EMBL" id="GGC70729.1"/>
    </source>
</evidence>
<dbReference type="EMBL" id="BMIL01000008">
    <property type="protein sequence ID" value="GGC70729.1"/>
    <property type="molecule type" value="Genomic_DNA"/>
</dbReference>
<dbReference type="InterPro" id="IPR019052">
    <property type="entry name" value="DUF2383"/>
</dbReference>
<keyword evidence="3" id="KW-1185">Reference proteome</keyword>
<dbReference type="AlphaFoldDB" id="A0A916UFE3"/>
<sequence length="151" mass="17232">MKSNRQIINELKELLLLVNDGKEGFETSSEAMEKIELKGLFLRFSAQRALYASELKAHIEKHGGKVDNEKGDLMGALHRTWIDIKQALSSKEDKVILNAVITGERVTLDKYNRLIADFDDHADHLDLLRTQRDGVVEAMESVYEMMSRQKS</sequence>
<dbReference type="NCBIfam" id="TIGR02284">
    <property type="entry name" value="PA2169 family four-helix-bundle protein"/>
    <property type="match status" value="1"/>
</dbReference>
<comment type="caution">
    <text evidence="2">The sequence shown here is derived from an EMBL/GenBank/DDBJ whole genome shotgun (WGS) entry which is preliminary data.</text>
</comment>
<evidence type="ECO:0000313" key="3">
    <source>
        <dbReference type="Proteomes" id="UP000651668"/>
    </source>
</evidence>
<dbReference type="RefSeq" id="WP_188627271.1">
    <property type="nucleotide sequence ID" value="NZ_BMIL01000008.1"/>
</dbReference>
<dbReference type="InterPro" id="IPR011971">
    <property type="entry name" value="CHP02284"/>
</dbReference>
<reference evidence="2" key="1">
    <citation type="journal article" date="2014" name="Int. J. Syst. Evol. Microbiol.">
        <title>Complete genome sequence of Corynebacterium casei LMG S-19264T (=DSM 44701T), isolated from a smear-ripened cheese.</title>
        <authorList>
            <consortium name="US DOE Joint Genome Institute (JGI-PGF)"/>
            <person name="Walter F."/>
            <person name="Albersmeier A."/>
            <person name="Kalinowski J."/>
            <person name="Ruckert C."/>
        </authorList>
    </citation>
    <scope>NUCLEOTIDE SEQUENCE</scope>
    <source>
        <strain evidence="2">CGMCC 1.15343</strain>
    </source>
</reference>
<protein>
    <recommendedName>
        <fullName evidence="1">DUF2383 domain-containing protein</fullName>
    </recommendedName>
</protein>
<accession>A0A916UFE3</accession>
<organism evidence="2 3">
    <name type="scientific">Pedobacter quisquiliarum</name>
    <dbReference type="NCBI Taxonomy" id="1834438"/>
    <lineage>
        <taxon>Bacteria</taxon>
        <taxon>Pseudomonadati</taxon>
        <taxon>Bacteroidota</taxon>
        <taxon>Sphingobacteriia</taxon>
        <taxon>Sphingobacteriales</taxon>
        <taxon>Sphingobacteriaceae</taxon>
        <taxon>Pedobacter</taxon>
    </lineage>
</organism>
<reference evidence="2" key="2">
    <citation type="submission" date="2020-09" db="EMBL/GenBank/DDBJ databases">
        <authorList>
            <person name="Sun Q."/>
            <person name="Zhou Y."/>
        </authorList>
    </citation>
    <scope>NUCLEOTIDE SEQUENCE</scope>
    <source>
        <strain evidence="2">CGMCC 1.15343</strain>
    </source>
</reference>
<name>A0A916UFE3_9SPHI</name>
<dbReference type="Gene3D" id="1.20.1260.10">
    <property type="match status" value="1"/>
</dbReference>
<gene>
    <name evidence="2" type="ORF">GCM10011387_25190</name>
</gene>
<evidence type="ECO:0000259" key="1">
    <source>
        <dbReference type="Pfam" id="PF09537"/>
    </source>
</evidence>
<dbReference type="Proteomes" id="UP000651668">
    <property type="component" value="Unassembled WGS sequence"/>
</dbReference>
<dbReference type="Pfam" id="PF09537">
    <property type="entry name" value="DUF2383"/>
    <property type="match status" value="1"/>
</dbReference>
<dbReference type="InterPro" id="IPR012347">
    <property type="entry name" value="Ferritin-like"/>
</dbReference>
<proteinExistence type="predicted"/>